<dbReference type="Proteomes" id="UP000314294">
    <property type="component" value="Unassembled WGS sequence"/>
</dbReference>
<evidence type="ECO:0000313" key="2">
    <source>
        <dbReference type="EMBL" id="TNN21816.1"/>
    </source>
</evidence>
<evidence type="ECO:0000256" key="1">
    <source>
        <dbReference type="SAM" id="MobiDB-lite"/>
    </source>
</evidence>
<protein>
    <submittedName>
        <fullName evidence="2">Uncharacterized protein</fullName>
    </submittedName>
</protein>
<proteinExistence type="predicted"/>
<comment type="caution">
    <text evidence="2">The sequence shown here is derived from an EMBL/GenBank/DDBJ whole genome shotgun (WGS) entry which is preliminary data.</text>
</comment>
<dbReference type="AlphaFoldDB" id="A0A4Z2DZ69"/>
<accession>A0A4Z2DZ69</accession>
<organism evidence="2 3">
    <name type="scientific">Liparis tanakae</name>
    <name type="common">Tanaka's snailfish</name>
    <dbReference type="NCBI Taxonomy" id="230148"/>
    <lineage>
        <taxon>Eukaryota</taxon>
        <taxon>Metazoa</taxon>
        <taxon>Chordata</taxon>
        <taxon>Craniata</taxon>
        <taxon>Vertebrata</taxon>
        <taxon>Euteleostomi</taxon>
        <taxon>Actinopterygii</taxon>
        <taxon>Neopterygii</taxon>
        <taxon>Teleostei</taxon>
        <taxon>Neoteleostei</taxon>
        <taxon>Acanthomorphata</taxon>
        <taxon>Eupercaria</taxon>
        <taxon>Perciformes</taxon>
        <taxon>Cottioidei</taxon>
        <taxon>Cottales</taxon>
        <taxon>Liparidae</taxon>
        <taxon>Liparis</taxon>
    </lineage>
</organism>
<name>A0A4Z2DZ69_9TELE</name>
<feature type="compositionally biased region" description="Basic and acidic residues" evidence="1">
    <location>
        <begin position="68"/>
        <end position="87"/>
    </location>
</feature>
<evidence type="ECO:0000313" key="3">
    <source>
        <dbReference type="Proteomes" id="UP000314294"/>
    </source>
</evidence>
<dbReference type="EMBL" id="SRLO01025728">
    <property type="protein sequence ID" value="TNN21816.1"/>
    <property type="molecule type" value="Genomic_DNA"/>
</dbReference>
<gene>
    <name evidence="2" type="ORF">EYF80_068072</name>
</gene>
<feature type="region of interest" description="Disordered" evidence="1">
    <location>
        <begin position="61"/>
        <end position="87"/>
    </location>
</feature>
<reference evidence="2 3" key="1">
    <citation type="submission" date="2019-03" db="EMBL/GenBank/DDBJ databases">
        <title>First draft genome of Liparis tanakae, snailfish: a comprehensive survey of snailfish specific genes.</title>
        <authorList>
            <person name="Kim W."/>
            <person name="Song I."/>
            <person name="Jeong J.-H."/>
            <person name="Kim D."/>
            <person name="Kim S."/>
            <person name="Ryu S."/>
            <person name="Song J.Y."/>
            <person name="Lee S.K."/>
        </authorList>
    </citation>
    <scope>NUCLEOTIDE SEQUENCE [LARGE SCALE GENOMIC DNA]</scope>
    <source>
        <tissue evidence="2">Muscle</tissue>
    </source>
</reference>
<sequence>MAWLFPTLKPPATGFRGMGGQAVKADTVDGCLTFLLTFRLYRMGLSGGLGGFGTVIPEEFCGGKRGKGREEEEKSGDERLEGKRETT</sequence>
<keyword evidence="3" id="KW-1185">Reference proteome</keyword>